<dbReference type="Proteomes" id="UP000239833">
    <property type="component" value="Chromosome"/>
</dbReference>
<organism evidence="2 3">
    <name type="scientific">Paenibacillus larvae subsp. larvae</name>
    <dbReference type="NCBI Taxonomy" id="147375"/>
    <lineage>
        <taxon>Bacteria</taxon>
        <taxon>Bacillati</taxon>
        <taxon>Bacillota</taxon>
        <taxon>Bacilli</taxon>
        <taxon>Bacillales</taxon>
        <taxon>Paenibacillaceae</taxon>
        <taxon>Paenibacillus</taxon>
    </lineage>
</organism>
<reference evidence="3" key="1">
    <citation type="submission" date="2017-02" db="EMBL/GenBank/DDBJ databases">
        <title>Delineation of Paenibacillus larvae strains originating from foulbrood outbreaks.</title>
        <authorList>
            <person name="Beims H."/>
            <person name="Bunk B."/>
            <person name="Sproeer C."/>
            <person name="Mohr K.I."/>
            <person name="Pradella S."/>
            <person name="Guenther G."/>
            <person name="Rohde M."/>
            <person name="von der Ohe W."/>
            <person name="Steinert M."/>
        </authorList>
    </citation>
    <scope>NUCLEOTIDE SEQUENCE [LARGE SCALE GENOMIC DNA]</scope>
    <source>
        <strain evidence="3">Eric_III</strain>
    </source>
</reference>
<feature type="transmembrane region" description="Helical" evidence="1">
    <location>
        <begin position="28"/>
        <end position="48"/>
    </location>
</feature>
<sequence>MKYIVGFLFFIITHQIFSDYTMHKTNGWITFISTSVLMMITFGIMDFIEKRMKKNKK</sequence>
<evidence type="ECO:0000256" key="1">
    <source>
        <dbReference type="SAM" id="Phobius"/>
    </source>
</evidence>
<dbReference type="AlphaFoldDB" id="A0A2L1U8H0"/>
<keyword evidence="1" id="KW-0812">Transmembrane</keyword>
<protein>
    <submittedName>
        <fullName evidence="2">Uncharacterized protein</fullName>
    </submittedName>
</protein>
<dbReference type="EMBL" id="CP019655">
    <property type="protein sequence ID" value="AVF24464.1"/>
    <property type="molecule type" value="Genomic_DNA"/>
</dbReference>
<gene>
    <name evidence="2" type="ORF">ERICIII_00204</name>
</gene>
<accession>A0A2L1U8H0</accession>
<keyword evidence="1" id="KW-0472">Membrane</keyword>
<proteinExistence type="predicted"/>
<keyword evidence="1" id="KW-1133">Transmembrane helix</keyword>
<name>A0A2L1U8H0_9BACL</name>
<evidence type="ECO:0000313" key="3">
    <source>
        <dbReference type="Proteomes" id="UP000239833"/>
    </source>
</evidence>
<evidence type="ECO:0000313" key="2">
    <source>
        <dbReference type="EMBL" id="AVF24464.1"/>
    </source>
</evidence>